<sequence length="124" mass="13832">MNMSRYDKPPSGNTVDWSNPELQSLLTRSESWSLDNRGVHAPVACEVHIGWGAGVGRLATLVYQREGVMVVETRFAIPKGEHVRVDRVQAGAMRSSWGTVVDGREGFRAEDRANGVHVHWVHVR</sequence>
<accession>A0ABV4AMT1</accession>
<proteinExistence type="predicted"/>
<keyword evidence="2" id="KW-1185">Reference proteome</keyword>
<evidence type="ECO:0000313" key="2">
    <source>
        <dbReference type="Proteomes" id="UP001562159"/>
    </source>
</evidence>
<dbReference type="Proteomes" id="UP001562159">
    <property type="component" value="Unassembled WGS sequence"/>
</dbReference>
<evidence type="ECO:0000313" key="1">
    <source>
        <dbReference type="EMBL" id="MEY2181708.1"/>
    </source>
</evidence>
<gene>
    <name evidence="1" type="ORF">AB7878_04710</name>
</gene>
<protein>
    <submittedName>
        <fullName evidence="1">Uncharacterized protein</fullName>
    </submittedName>
</protein>
<name>A0ABV4AMT1_9GAMM</name>
<dbReference type="EMBL" id="JBGBPY010000001">
    <property type="protein sequence ID" value="MEY2181708.1"/>
    <property type="molecule type" value="Genomic_DNA"/>
</dbReference>
<organism evidence="1 2">
    <name type="scientific">Rhodanobacter humi</name>
    <dbReference type="NCBI Taxonomy" id="1888173"/>
    <lineage>
        <taxon>Bacteria</taxon>
        <taxon>Pseudomonadati</taxon>
        <taxon>Pseudomonadota</taxon>
        <taxon>Gammaproteobacteria</taxon>
        <taxon>Lysobacterales</taxon>
        <taxon>Rhodanobacteraceae</taxon>
        <taxon>Rhodanobacter</taxon>
    </lineage>
</organism>
<comment type="caution">
    <text evidence="1">The sequence shown here is derived from an EMBL/GenBank/DDBJ whole genome shotgun (WGS) entry which is preliminary data.</text>
</comment>
<reference evidence="1 2" key="1">
    <citation type="submission" date="2024-07" db="EMBL/GenBank/DDBJ databases">
        <title>Molecular mechanisms and environmental adaptations of flagellar loss and biofilm growth of Rhodanobacter under environmental stress.</title>
        <authorList>
            <person name="Chen M."/>
        </authorList>
    </citation>
    <scope>NUCLEOTIDE SEQUENCE [LARGE SCALE GENOMIC DNA]</scope>
    <source>
        <strain evidence="1 2">RS22</strain>
    </source>
</reference>